<dbReference type="InterPro" id="IPR050135">
    <property type="entry name" value="dGTPase-like"/>
</dbReference>
<dbReference type="Gene3D" id="1.10.3210.10">
    <property type="entry name" value="Hypothetical protein af1432"/>
    <property type="match status" value="1"/>
</dbReference>
<proteinExistence type="predicted"/>
<keyword evidence="3" id="KW-1185">Reference proteome</keyword>
<feature type="domain" description="HD/PDEase" evidence="1">
    <location>
        <begin position="64"/>
        <end position="194"/>
    </location>
</feature>
<dbReference type="SUPFAM" id="SSF109604">
    <property type="entry name" value="HD-domain/PDEase-like"/>
    <property type="match status" value="1"/>
</dbReference>
<dbReference type="Pfam" id="PF01966">
    <property type="entry name" value="HD"/>
    <property type="match status" value="1"/>
</dbReference>
<dbReference type="SMART" id="SM00471">
    <property type="entry name" value="HDc"/>
    <property type="match status" value="1"/>
</dbReference>
<protein>
    <submittedName>
        <fullName evidence="2">HD domain-containing protein</fullName>
    </submittedName>
</protein>
<dbReference type="Proteomes" id="UP001617702">
    <property type="component" value="Unassembled WGS sequence"/>
</dbReference>
<evidence type="ECO:0000313" key="2">
    <source>
        <dbReference type="EMBL" id="MFJ5511420.1"/>
    </source>
</evidence>
<comment type="caution">
    <text evidence="2">The sequence shown here is derived from an EMBL/GenBank/DDBJ whole genome shotgun (WGS) entry which is preliminary data.</text>
</comment>
<dbReference type="InterPro" id="IPR003607">
    <property type="entry name" value="HD/PDEase_dom"/>
</dbReference>
<dbReference type="EMBL" id="JBIXLB010000001">
    <property type="protein sequence ID" value="MFJ5511420.1"/>
    <property type="molecule type" value="Genomic_DNA"/>
</dbReference>
<dbReference type="InterPro" id="IPR006674">
    <property type="entry name" value="HD_domain"/>
</dbReference>
<name>A0ABW8GQV9_9GAMM</name>
<dbReference type="CDD" id="cd00077">
    <property type="entry name" value="HDc"/>
    <property type="match status" value="1"/>
</dbReference>
<evidence type="ECO:0000313" key="3">
    <source>
        <dbReference type="Proteomes" id="UP001617702"/>
    </source>
</evidence>
<accession>A0ABW8GQV9</accession>
<gene>
    <name evidence="2" type="ORF">ACIPUH_01275</name>
</gene>
<reference evidence="2 3" key="1">
    <citation type="submission" date="2024-10" db="EMBL/GenBank/DDBJ databases">
        <authorList>
            <person name="Lu C.-H."/>
        </authorList>
    </citation>
    <scope>NUCLEOTIDE SEQUENCE [LARGE SCALE GENOMIC DNA]</scope>
    <source>
        <strain evidence="2 3">22LXZD03-01</strain>
    </source>
</reference>
<organism evidence="2 3">
    <name type="scientific">Pectobacterium jejuense</name>
    <dbReference type="NCBI Taxonomy" id="2974022"/>
    <lineage>
        <taxon>Bacteria</taxon>
        <taxon>Pseudomonadati</taxon>
        <taxon>Pseudomonadota</taxon>
        <taxon>Gammaproteobacteria</taxon>
        <taxon>Enterobacterales</taxon>
        <taxon>Pectobacteriaceae</taxon>
        <taxon>Pectobacterium</taxon>
    </lineage>
</organism>
<dbReference type="PANTHER" id="PTHR11373:SF4">
    <property type="entry name" value="DEOXYNUCLEOSIDE TRIPHOSPHATE TRIPHOSPHOHYDROLASE SAMHD1"/>
    <property type="match status" value="1"/>
</dbReference>
<sequence>MENLFNIKHSEEDLEKENITYWIKDFRKHDEMNHIIKTKPFNRLYDISFLGAIDYSDKSELSKVDRNRAIHSLYVAGIANFIATERKYDEELKKHIVAAALLHDIGHIPLSHSAEPYIKSRFGYGHHEIGNDIISGCVWKNGGLNDILSKNFDITFIKQLLNNETSNDGNDIFSSKINADTIDGIIRCVEYKGINRTNSLNRISIARSFFIKDSGYSTIKRLDTLDSFWKTKHFVYQNFINTKHGVISDKLSQVFFMEMGGISKNDLLLKESTWKDKFKTLFKWLNELKDRNIPSCLEGYEIEYTTRKYEVLKSEESLDKRYVNSKQKNKISLENYMEYTLTNRKME</sequence>
<evidence type="ECO:0000259" key="1">
    <source>
        <dbReference type="SMART" id="SM00471"/>
    </source>
</evidence>
<dbReference type="RefSeq" id="WP_400352317.1">
    <property type="nucleotide sequence ID" value="NZ_JBIXLA010000001.1"/>
</dbReference>
<dbReference type="PANTHER" id="PTHR11373">
    <property type="entry name" value="DEOXYNUCLEOSIDE TRIPHOSPHATE TRIPHOSPHOHYDROLASE"/>
    <property type="match status" value="1"/>
</dbReference>